<dbReference type="InterPro" id="IPR041698">
    <property type="entry name" value="Methyltransf_25"/>
</dbReference>
<dbReference type="GO" id="GO:0016740">
    <property type="term" value="F:transferase activity"/>
    <property type="evidence" value="ECO:0007669"/>
    <property type="project" value="UniProtKB-KW"/>
</dbReference>
<feature type="compositionally biased region" description="Pro residues" evidence="2">
    <location>
        <begin position="24"/>
        <end position="35"/>
    </location>
</feature>
<dbReference type="eggNOG" id="KOG1270">
    <property type="taxonomic scope" value="Eukaryota"/>
</dbReference>
<dbReference type="HOGENOM" id="CLU_919634_0_0_1"/>
<protein>
    <recommendedName>
        <fullName evidence="4">Methyltransferase domain-containing protein</fullName>
    </recommendedName>
</protein>
<dbReference type="PaxDb" id="2903-EOD05412"/>
<feature type="chain" id="PRO_5044198120" description="Methyltransferase domain-containing protein" evidence="3">
    <location>
        <begin position="17"/>
        <end position="305"/>
    </location>
</feature>
<dbReference type="SUPFAM" id="SSF53335">
    <property type="entry name" value="S-adenosyl-L-methionine-dependent methyltransferases"/>
    <property type="match status" value="1"/>
</dbReference>
<proteinExistence type="predicted"/>
<evidence type="ECO:0000256" key="3">
    <source>
        <dbReference type="SAM" id="SignalP"/>
    </source>
</evidence>
<keyword evidence="6" id="KW-1185">Reference proteome</keyword>
<dbReference type="AlphaFoldDB" id="A0A0D3I2C7"/>
<reference evidence="5" key="2">
    <citation type="submission" date="2024-10" db="UniProtKB">
        <authorList>
            <consortium name="EnsemblProtists"/>
        </authorList>
    </citation>
    <scope>IDENTIFICATION</scope>
</reference>
<dbReference type="CDD" id="cd02440">
    <property type="entry name" value="AdoMet_MTases"/>
    <property type="match status" value="1"/>
</dbReference>
<evidence type="ECO:0000313" key="5">
    <source>
        <dbReference type="EnsemblProtists" id="EOD05412"/>
    </source>
</evidence>
<feature type="region of interest" description="Disordered" evidence="2">
    <location>
        <begin position="15"/>
        <end position="36"/>
    </location>
</feature>
<organism evidence="5 6">
    <name type="scientific">Emiliania huxleyi (strain CCMP1516)</name>
    <dbReference type="NCBI Taxonomy" id="280463"/>
    <lineage>
        <taxon>Eukaryota</taxon>
        <taxon>Haptista</taxon>
        <taxon>Haptophyta</taxon>
        <taxon>Prymnesiophyceae</taxon>
        <taxon>Isochrysidales</taxon>
        <taxon>Noelaerhabdaceae</taxon>
        <taxon>Emiliania</taxon>
    </lineage>
</organism>
<dbReference type="Pfam" id="PF13649">
    <property type="entry name" value="Methyltransf_25"/>
    <property type="match status" value="1"/>
</dbReference>
<dbReference type="STRING" id="2903.R1B888"/>
<dbReference type="GeneID" id="17251457"/>
<dbReference type="KEGG" id="ehx:EMIHUDRAFT_199128"/>
<evidence type="ECO:0000259" key="4">
    <source>
        <dbReference type="Pfam" id="PF13649"/>
    </source>
</evidence>
<keyword evidence="3" id="KW-0732">Signal</keyword>
<keyword evidence="1" id="KW-0808">Transferase</keyword>
<feature type="signal peptide" evidence="3">
    <location>
        <begin position="1"/>
        <end position="16"/>
    </location>
</feature>
<evidence type="ECO:0000313" key="6">
    <source>
        <dbReference type="Proteomes" id="UP000013827"/>
    </source>
</evidence>
<dbReference type="EnsemblProtists" id="EOD05412">
    <property type="protein sequence ID" value="EOD05412"/>
    <property type="gene ID" value="EMIHUDRAFT_199128"/>
</dbReference>
<reference evidence="6" key="1">
    <citation type="journal article" date="2013" name="Nature">
        <title>Pan genome of the phytoplankton Emiliania underpins its global distribution.</title>
        <authorList>
            <person name="Read B.A."/>
            <person name="Kegel J."/>
            <person name="Klute M.J."/>
            <person name="Kuo A."/>
            <person name="Lefebvre S.C."/>
            <person name="Maumus F."/>
            <person name="Mayer C."/>
            <person name="Miller J."/>
            <person name="Monier A."/>
            <person name="Salamov A."/>
            <person name="Young J."/>
            <person name="Aguilar M."/>
            <person name="Claverie J.M."/>
            <person name="Frickenhaus S."/>
            <person name="Gonzalez K."/>
            <person name="Herman E.K."/>
            <person name="Lin Y.C."/>
            <person name="Napier J."/>
            <person name="Ogata H."/>
            <person name="Sarno A.F."/>
            <person name="Shmutz J."/>
            <person name="Schroeder D."/>
            <person name="de Vargas C."/>
            <person name="Verret F."/>
            <person name="von Dassow P."/>
            <person name="Valentin K."/>
            <person name="Van de Peer Y."/>
            <person name="Wheeler G."/>
            <person name="Dacks J.B."/>
            <person name="Delwiche C.F."/>
            <person name="Dyhrman S.T."/>
            <person name="Glockner G."/>
            <person name="John U."/>
            <person name="Richards T."/>
            <person name="Worden A.Z."/>
            <person name="Zhang X."/>
            <person name="Grigoriev I.V."/>
            <person name="Allen A.E."/>
            <person name="Bidle K."/>
            <person name="Borodovsky M."/>
            <person name="Bowler C."/>
            <person name="Brownlee C."/>
            <person name="Cock J.M."/>
            <person name="Elias M."/>
            <person name="Gladyshev V.N."/>
            <person name="Groth M."/>
            <person name="Guda C."/>
            <person name="Hadaegh A."/>
            <person name="Iglesias-Rodriguez M.D."/>
            <person name="Jenkins J."/>
            <person name="Jones B.M."/>
            <person name="Lawson T."/>
            <person name="Leese F."/>
            <person name="Lindquist E."/>
            <person name="Lobanov A."/>
            <person name="Lomsadze A."/>
            <person name="Malik S.B."/>
            <person name="Marsh M.E."/>
            <person name="Mackinder L."/>
            <person name="Mock T."/>
            <person name="Mueller-Roeber B."/>
            <person name="Pagarete A."/>
            <person name="Parker M."/>
            <person name="Probert I."/>
            <person name="Quesneville H."/>
            <person name="Raines C."/>
            <person name="Rensing S.A."/>
            <person name="Riano-Pachon D.M."/>
            <person name="Richier S."/>
            <person name="Rokitta S."/>
            <person name="Shiraiwa Y."/>
            <person name="Soanes D.M."/>
            <person name="van der Giezen M."/>
            <person name="Wahlund T.M."/>
            <person name="Williams B."/>
            <person name="Wilson W."/>
            <person name="Wolfe G."/>
            <person name="Wurch L.L."/>
        </authorList>
    </citation>
    <scope>NUCLEOTIDE SEQUENCE</scope>
</reference>
<name>A0A0D3I2C7_EMIH1</name>
<sequence>MAVRLLLGGALDTVASTSTSLSPSPSPSSPVPRPGLRPVLDQLSKSGMVLHNGSLRVYDVPQCGAAYTLAQLQNVFAAHAVEWNLMGRDRPWWSVLSVAEYDQGTAPSENTIRTFYESGRKHVDRVLADLHLAPPLHDMRVLDVGCGLGRLAHAFARLGAAVACVDQSWNHLRLAQKQAYKRLAAADARRIEHLVTSPDLIASVGGRRYDVVHSWIALQHAVAPLQAVFMQQMCDVLKSGGKGLLQIPFFTPMHYTPMDEIRHAFESRGCRVSQWFAFAYLLHGPKKSYHMSHVHVSVAPNSNTV</sequence>
<dbReference type="PANTHER" id="PTHR43861">
    <property type="entry name" value="TRANS-ACONITATE 2-METHYLTRANSFERASE-RELATED"/>
    <property type="match status" value="1"/>
</dbReference>
<dbReference type="RefSeq" id="XP_005757841.1">
    <property type="nucleotide sequence ID" value="XM_005757784.1"/>
</dbReference>
<feature type="domain" description="Methyltransferase" evidence="4">
    <location>
        <begin position="141"/>
        <end position="241"/>
    </location>
</feature>
<dbReference type="InterPro" id="IPR029063">
    <property type="entry name" value="SAM-dependent_MTases_sf"/>
</dbReference>
<evidence type="ECO:0000256" key="1">
    <source>
        <dbReference type="ARBA" id="ARBA00022679"/>
    </source>
</evidence>
<accession>A0A0D3I2C7</accession>
<dbReference type="Proteomes" id="UP000013827">
    <property type="component" value="Unassembled WGS sequence"/>
</dbReference>
<dbReference type="Gene3D" id="3.40.50.150">
    <property type="entry name" value="Vaccinia Virus protein VP39"/>
    <property type="match status" value="1"/>
</dbReference>
<evidence type="ECO:0000256" key="2">
    <source>
        <dbReference type="SAM" id="MobiDB-lite"/>
    </source>
</evidence>